<feature type="region of interest" description="Disordered" evidence="1">
    <location>
        <begin position="41"/>
        <end position="91"/>
    </location>
</feature>
<feature type="compositionally biased region" description="Basic and acidic residues" evidence="1">
    <location>
        <begin position="121"/>
        <end position="146"/>
    </location>
</feature>
<dbReference type="EMBL" id="JABSTR010000001">
    <property type="protein sequence ID" value="KAH9360813.1"/>
    <property type="molecule type" value="Genomic_DNA"/>
</dbReference>
<feature type="compositionally biased region" description="Polar residues" evidence="1">
    <location>
        <begin position="147"/>
        <end position="156"/>
    </location>
</feature>
<protein>
    <submittedName>
        <fullName evidence="2">Uncharacterized protein</fullName>
    </submittedName>
</protein>
<evidence type="ECO:0000256" key="1">
    <source>
        <dbReference type="SAM" id="MobiDB-lite"/>
    </source>
</evidence>
<evidence type="ECO:0000313" key="3">
    <source>
        <dbReference type="Proteomes" id="UP000821853"/>
    </source>
</evidence>
<dbReference type="AlphaFoldDB" id="A0A9J6FD60"/>
<accession>A0A9J6FD60</accession>
<gene>
    <name evidence="2" type="ORF">HPB48_002825</name>
</gene>
<feature type="region of interest" description="Disordered" evidence="1">
    <location>
        <begin position="104"/>
        <end position="156"/>
    </location>
</feature>
<evidence type="ECO:0000313" key="2">
    <source>
        <dbReference type="EMBL" id="KAH9360813.1"/>
    </source>
</evidence>
<keyword evidence="3" id="KW-1185">Reference proteome</keyword>
<feature type="compositionally biased region" description="Low complexity" evidence="1">
    <location>
        <begin position="77"/>
        <end position="87"/>
    </location>
</feature>
<sequence length="156" mass="17297">MAGHRTIRLATLKCVLGTSKNEDFIEGKRRRLKEGTAPFIFEDYSQRLQPKPVPNRSSSEEQERSNKRARFGDAGRTDASSAARSRSIPLPCTAITVSLHDDAPMDTLADGYSGQPSALNLEDKHDRGVQVDNRKSRVEEEGKRPQESNSATKPNC</sequence>
<name>A0A9J6FD60_HAELO</name>
<comment type="caution">
    <text evidence="2">The sequence shown here is derived from an EMBL/GenBank/DDBJ whole genome shotgun (WGS) entry which is preliminary data.</text>
</comment>
<proteinExistence type="predicted"/>
<dbReference type="VEuPathDB" id="VectorBase:HLOH_060681"/>
<feature type="compositionally biased region" description="Basic and acidic residues" evidence="1">
    <location>
        <begin position="58"/>
        <end position="76"/>
    </location>
</feature>
<reference evidence="2 3" key="1">
    <citation type="journal article" date="2020" name="Cell">
        <title>Large-Scale Comparative Analyses of Tick Genomes Elucidate Their Genetic Diversity and Vector Capacities.</title>
        <authorList>
            <consortium name="Tick Genome and Microbiome Consortium (TIGMIC)"/>
            <person name="Jia N."/>
            <person name="Wang J."/>
            <person name="Shi W."/>
            <person name="Du L."/>
            <person name="Sun Y."/>
            <person name="Zhan W."/>
            <person name="Jiang J.F."/>
            <person name="Wang Q."/>
            <person name="Zhang B."/>
            <person name="Ji P."/>
            <person name="Bell-Sakyi L."/>
            <person name="Cui X.M."/>
            <person name="Yuan T.T."/>
            <person name="Jiang B.G."/>
            <person name="Yang W.F."/>
            <person name="Lam T.T."/>
            <person name="Chang Q.C."/>
            <person name="Ding S.J."/>
            <person name="Wang X.J."/>
            <person name="Zhu J.G."/>
            <person name="Ruan X.D."/>
            <person name="Zhao L."/>
            <person name="Wei J.T."/>
            <person name="Ye R.Z."/>
            <person name="Que T.C."/>
            <person name="Du C.H."/>
            <person name="Zhou Y.H."/>
            <person name="Cheng J.X."/>
            <person name="Dai P.F."/>
            <person name="Guo W.B."/>
            <person name="Han X.H."/>
            <person name="Huang E.J."/>
            <person name="Li L.F."/>
            <person name="Wei W."/>
            <person name="Gao Y.C."/>
            <person name="Liu J.Z."/>
            <person name="Shao H.Z."/>
            <person name="Wang X."/>
            <person name="Wang C.C."/>
            <person name="Yang T.C."/>
            <person name="Huo Q.B."/>
            <person name="Li W."/>
            <person name="Chen H.Y."/>
            <person name="Chen S.E."/>
            <person name="Zhou L.G."/>
            <person name="Ni X.B."/>
            <person name="Tian J.H."/>
            <person name="Sheng Y."/>
            <person name="Liu T."/>
            <person name="Pan Y.S."/>
            <person name="Xia L.Y."/>
            <person name="Li J."/>
            <person name="Zhao F."/>
            <person name="Cao W.C."/>
        </authorList>
    </citation>
    <scope>NUCLEOTIDE SEQUENCE [LARGE SCALE GENOMIC DNA]</scope>
    <source>
        <strain evidence="2">HaeL-2018</strain>
    </source>
</reference>
<organism evidence="2 3">
    <name type="scientific">Haemaphysalis longicornis</name>
    <name type="common">Bush tick</name>
    <dbReference type="NCBI Taxonomy" id="44386"/>
    <lineage>
        <taxon>Eukaryota</taxon>
        <taxon>Metazoa</taxon>
        <taxon>Ecdysozoa</taxon>
        <taxon>Arthropoda</taxon>
        <taxon>Chelicerata</taxon>
        <taxon>Arachnida</taxon>
        <taxon>Acari</taxon>
        <taxon>Parasitiformes</taxon>
        <taxon>Ixodida</taxon>
        <taxon>Ixodoidea</taxon>
        <taxon>Ixodidae</taxon>
        <taxon>Haemaphysalinae</taxon>
        <taxon>Haemaphysalis</taxon>
    </lineage>
</organism>
<dbReference type="Proteomes" id="UP000821853">
    <property type="component" value="Chromosome 1"/>
</dbReference>